<dbReference type="OrthoDB" id="2154985at2759"/>
<evidence type="ECO:0000313" key="7">
    <source>
        <dbReference type="EMBL" id="ROT36678.1"/>
    </source>
</evidence>
<organism evidence="7 8">
    <name type="scientific">Sodiomyces alkalinus (strain CBS 110278 / VKM F-3762 / F11)</name>
    <name type="common">Alkaliphilic filamentous fungus</name>
    <dbReference type="NCBI Taxonomy" id="1314773"/>
    <lineage>
        <taxon>Eukaryota</taxon>
        <taxon>Fungi</taxon>
        <taxon>Dikarya</taxon>
        <taxon>Ascomycota</taxon>
        <taxon>Pezizomycotina</taxon>
        <taxon>Sordariomycetes</taxon>
        <taxon>Hypocreomycetidae</taxon>
        <taxon>Glomerellales</taxon>
        <taxon>Plectosphaerellaceae</taxon>
        <taxon>Sodiomyces</taxon>
    </lineage>
</organism>
<feature type="compositionally biased region" description="Low complexity" evidence="6">
    <location>
        <begin position="201"/>
        <end position="216"/>
    </location>
</feature>
<dbReference type="Pfam" id="PF10300">
    <property type="entry name" value="Iml2-TPR_39"/>
    <property type="match status" value="1"/>
</dbReference>
<feature type="compositionally biased region" description="Acidic residues" evidence="6">
    <location>
        <begin position="221"/>
        <end position="234"/>
    </location>
</feature>
<evidence type="ECO:0000256" key="1">
    <source>
        <dbReference type="ARBA" id="ARBA00011408"/>
    </source>
</evidence>
<dbReference type="PANTHER" id="PTHR31859">
    <property type="entry name" value="TETRATRICOPEPTIDE REPEAT PROTEIN 39 FAMILY MEMBER"/>
    <property type="match status" value="1"/>
</dbReference>
<comment type="function">
    <text evidence="4">Inclusion body (IB) resident protein that interacts strongly with lipid droplet (LD) proteins. Involved in LD-mediated IB clearing after protein folding stress, probably by enabling access to the IBs of an LD-stored soluble sterol derivative that acts as a chaperone in inclusion clearing.</text>
</comment>
<dbReference type="RefSeq" id="XP_028464484.1">
    <property type="nucleotide sequence ID" value="XM_028609970.1"/>
</dbReference>
<keyword evidence="8" id="KW-1185">Reference proteome</keyword>
<feature type="region of interest" description="Disordered" evidence="6">
    <location>
        <begin position="200"/>
        <end position="234"/>
    </location>
</feature>
<dbReference type="InterPro" id="IPR019412">
    <property type="entry name" value="IML2/TPR_39"/>
</dbReference>
<protein>
    <recommendedName>
        <fullName evidence="2">Inclusion body clearance protein IML2</fullName>
    </recommendedName>
    <alternativeName>
        <fullName evidence="3">Inclusion body clearance protein iml2</fullName>
    </alternativeName>
</protein>
<name>A0A3N2PQC0_SODAK</name>
<dbReference type="PANTHER" id="PTHR31859:SF1">
    <property type="entry name" value="TETRATRICOPEPTIDE REPEAT PROTEIN 39C"/>
    <property type="match status" value="1"/>
</dbReference>
<sequence>MSKLSSWFRSTPAAVSADSSAGGSKGTKGSKGSKGDATRLSIQDDDVDAETRFRATKKAAELEDALAAVSLVMNDDIEGATEALAKGDSPFHMLGLALTCFMRAVMGFEKDVMAEASAKLAECEARAWAELKAAQKKDERHSDIYAPGTEYTLLAAETQLMSAVVSVLHESLTEALKGFYKLRKAYLTLDAIAQAERKAFSPTSGSTSAPGSVPAPLFNPVEDDPMPGSFDESEFADMFPKTVSGNKNGDAVDVLDEKRAAAEIPEAQPVPTQSQLPLTDAPPPSSPSTLEKDLSQLRLQEGEKSRPLAGTNVNANAATPALTNPLDIFIHSGANMCYGLLHILISMVPPAMSRLLSIIGFQGDRSRGVSMLWSATRFHNINGAASGLVLLAYYNGLLGTADILPPISPPSLSSSSILDQILSARCDGDTSHDTETDVVGIPREKCAALLAEMRRRYPESRIWRIEEARGLAQECRLRDAIETLTTGPAAKMRQVAALNAFELALDAMFAQDWPLMRDSALRCLELNDWSHSLYYYLAGCAELERYRDAVHEAEADEDETRRRKTRVEELWRKAPTVAGRKKFMAKPMPFDMFVQRKIDKFEARAKELGVSLADAAGPSPALEMAALWCGPKRMDAEELRRMRVGLAWERCTAGEEGVRRMKENPDEKAVRAANLAGVLRLEGKLEEARSLLKDEVLCYDRSLLKGALRDDYSWPLAHYELGVIAWAEACAVQVDGATGADSQSEKSNGETSEAKLRACCLAKAREAQEHLDVVVRGEAFLFDARIGMRVQTGLETLRWFQARMEAS</sequence>
<evidence type="ECO:0000256" key="5">
    <source>
        <dbReference type="SAM" id="Coils"/>
    </source>
</evidence>
<evidence type="ECO:0000256" key="3">
    <source>
        <dbReference type="ARBA" id="ARBA00019539"/>
    </source>
</evidence>
<dbReference type="GO" id="GO:0005829">
    <property type="term" value="C:cytosol"/>
    <property type="evidence" value="ECO:0007669"/>
    <property type="project" value="TreeGrafter"/>
</dbReference>
<feature type="coiled-coil region" evidence="5">
    <location>
        <begin position="543"/>
        <end position="570"/>
    </location>
</feature>
<dbReference type="EMBL" id="ML119058">
    <property type="protein sequence ID" value="ROT36678.1"/>
    <property type="molecule type" value="Genomic_DNA"/>
</dbReference>
<comment type="subunit">
    <text evidence="1">Interacts with lipid droplet proteins.</text>
</comment>
<keyword evidence="5" id="KW-0175">Coiled coil</keyword>
<dbReference type="AlphaFoldDB" id="A0A3N2PQC0"/>
<evidence type="ECO:0000256" key="6">
    <source>
        <dbReference type="SAM" id="MobiDB-lite"/>
    </source>
</evidence>
<gene>
    <name evidence="7" type="ORF">SODALDRAFT_325290</name>
</gene>
<evidence type="ECO:0000256" key="2">
    <source>
        <dbReference type="ARBA" id="ARBA00018424"/>
    </source>
</evidence>
<accession>A0A3N2PQC0</accession>
<dbReference type="Proteomes" id="UP000272025">
    <property type="component" value="Unassembled WGS sequence"/>
</dbReference>
<dbReference type="GO" id="GO:0005634">
    <property type="term" value="C:nucleus"/>
    <property type="evidence" value="ECO:0007669"/>
    <property type="project" value="TreeGrafter"/>
</dbReference>
<reference evidence="7 8" key="1">
    <citation type="journal article" date="2018" name="Mol. Ecol.">
        <title>The obligate alkalophilic soda-lake fungus Sodiomyces alkalinus has shifted to a protein diet.</title>
        <authorList>
            <person name="Grum-Grzhimaylo A.A."/>
            <person name="Falkoski D.L."/>
            <person name="van den Heuvel J."/>
            <person name="Valero-Jimenez C.A."/>
            <person name="Min B."/>
            <person name="Choi I.G."/>
            <person name="Lipzen A."/>
            <person name="Daum C.G."/>
            <person name="Aanen D.K."/>
            <person name="Tsang A."/>
            <person name="Henrissat B."/>
            <person name="Bilanenko E.N."/>
            <person name="de Vries R.P."/>
            <person name="van Kan J.A.L."/>
            <person name="Grigoriev I.V."/>
            <person name="Debets A.J.M."/>
        </authorList>
    </citation>
    <scope>NUCLEOTIDE SEQUENCE [LARGE SCALE GENOMIC DNA]</scope>
    <source>
        <strain evidence="7 8">F11</strain>
    </source>
</reference>
<feature type="region of interest" description="Disordered" evidence="6">
    <location>
        <begin position="1"/>
        <end position="41"/>
    </location>
</feature>
<evidence type="ECO:0000313" key="8">
    <source>
        <dbReference type="Proteomes" id="UP000272025"/>
    </source>
</evidence>
<proteinExistence type="predicted"/>
<dbReference type="GeneID" id="39578448"/>
<feature type="region of interest" description="Disordered" evidence="6">
    <location>
        <begin position="262"/>
        <end position="292"/>
    </location>
</feature>
<dbReference type="GO" id="GO:0005741">
    <property type="term" value="C:mitochondrial outer membrane"/>
    <property type="evidence" value="ECO:0007669"/>
    <property type="project" value="TreeGrafter"/>
</dbReference>
<evidence type="ECO:0000256" key="4">
    <source>
        <dbReference type="ARBA" id="ARBA00043897"/>
    </source>
</evidence>